<proteinExistence type="predicted"/>
<reference evidence="2" key="1">
    <citation type="submission" date="2013-12" db="EMBL/GenBank/DDBJ databases">
        <title>The Genome Sequence of Aphanomyces astaci APO3.</title>
        <authorList>
            <consortium name="The Broad Institute Genomics Platform"/>
            <person name="Russ C."/>
            <person name="Tyler B."/>
            <person name="van West P."/>
            <person name="Dieguez-Uribeondo J."/>
            <person name="Young S.K."/>
            <person name="Zeng Q."/>
            <person name="Gargeya S."/>
            <person name="Fitzgerald M."/>
            <person name="Abouelleil A."/>
            <person name="Alvarado L."/>
            <person name="Chapman S.B."/>
            <person name="Gainer-Dewar J."/>
            <person name="Goldberg J."/>
            <person name="Griggs A."/>
            <person name="Gujja S."/>
            <person name="Hansen M."/>
            <person name="Howarth C."/>
            <person name="Imamovic A."/>
            <person name="Ireland A."/>
            <person name="Larimer J."/>
            <person name="McCowan C."/>
            <person name="Murphy C."/>
            <person name="Pearson M."/>
            <person name="Poon T.W."/>
            <person name="Priest M."/>
            <person name="Roberts A."/>
            <person name="Saif S."/>
            <person name="Shea T."/>
            <person name="Sykes S."/>
            <person name="Wortman J."/>
            <person name="Nusbaum C."/>
            <person name="Birren B."/>
        </authorList>
    </citation>
    <scope>NUCLEOTIDE SEQUENCE [LARGE SCALE GENOMIC DNA]</scope>
    <source>
        <strain evidence="2">APO3</strain>
    </source>
</reference>
<evidence type="ECO:0000256" key="1">
    <source>
        <dbReference type="SAM" id="MobiDB-lite"/>
    </source>
</evidence>
<sequence length="288" mass="31925">MPVLSPDRFGAASIPSARSSDRSKAKRRASATNASGSHKQNRHVGPWAKLPEPVPEEESKDASVPFQWHRRRLEPSKAVRPASNLPTSARRRTLPEEEDMHEIIQAYTKMALERTDCIQELAQKRVLPHSKKRPPSAQQRVYMPTSRIRRAVQSAGVQRTVPAQPSFVRIRVFSTVPTATTAAATPPNHALVAPVINSAATTTTRHATPARMLPPRCMSAKPRRRSEVTAPRPQSAHPRSSVPAVINRPTVEVAENGKMKLTVHMTHIRMENNDGDDDAADEEVERDD</sequence>
<gene>
    <name evidence="2" type="ORF">H257_05443</name>
</gene>
<dbReference type="GeneID" id="20807439"/>
<feature type="region of interest" description="Disordered" evidence="1">
    <location>
        <begin position="267"/>
        <end position="288"/>
    </location>
</feature>
<name>W4GSA1_APHAT</name>
<feature type="region of interest" description="Disordered" evidence="1">
    <location>
        <begin position="1"/>
        <end position="93"/>
    </location>
</feature>
<evidence type="ECO:0000313" key="2">
    <source>
        <dbReference type="EMBL" id="ETV81899.1"/>
    </source>
</evidence>
<dbReference type="VEuPathDB" id="FungiDB:H257_05443"/>
<dbReference type="AlphaFoldDB" id="W4GSA1"/>
<dbReference type="OrthoDB" id="10452198at2759"/>
<feature type="region of interest" description="Disordered" evidence="1">
    <location>
        <begin position="213"/>
        <end position="249"/>
    </location>
</feature>
<feature type="compositionally biased region" description="Acidic residues" evidence="1">
    <location>
        <begin position="273"/>
        <end position="288"/>
    </location>
</feature>
<dbReference type="EMBL" id="KI913123">
    <property type="protein sequence ID" value="ETV81899.1"/>
    <property type="molecule type" value="Genomic_DNA"/>
</dbReference>
<organism evidence="2">
    <name type="scientific">Aphanomyces astaci</name>
    <name type="common">Crayfish plague agent</name>
    <dbReference type="NCBI Taxonomy" id="112090"/>
    <lineage>
        <taxon>Eukaryota</taxon>
        <taxon>Sar</taxon>
        <taxon>Stramenopiles</taxon>
        <taxon>Oomycota</taxon>
        <taxon>Saprolegniomycetes</taxon>
        <taxon>Saprolegniales</taxon>
        <taxon>Verrucalvaceae</taxon>
        <taxon>Aphanomyces</taxon>
    </lineage>
</organism>
<dbReference type="RefSeq" id="XP_009828636.1">
    <property type="nucleotide sequence ID" value="XM_009830334.1"/>
</dbReference>
<protein>
    <submittedName>
        <fullName evidence="2">Uncharacterized protein</fullName>
    </submittedName>
</protein>
<accession>W4GSA1</accession>